<dbReference type="Pfam" id="PF10009">
    <property type="entry name" value="DUF2252"/>
    <property type="match status" value="1"/>
</dbReference>
<reference evidence="2 3" key="1">
    <citation type="submission" date="2023-10" db="EMBL/GenBank/DDBJ databases">
        <title>Genome analysis of psychrotrophic aerobic bacterium Aeromonas allosaccharophila BIM B-1809 isolated from infected fish.</title>
        <authorList>
            <person name="Leanovich S.I."/>
            <person name="Sidarenka A.V."/>
            <person name="Akhremchuk A.E."/>
            <person name="Sikolenko M.A."/>
            <person name="Valentovich L.N."/>
        </authorList>
    </citation>
    <scope>NUCLEOTIDE SEQUENCE [LARGE SCALE GENOMIC DNA]</scope>
    <source>
        <strain evidence="2 3">BIM B-1809</strain>
    </source>
</reference>
<protein>
    <submittedName>
        <fullName evidence="2">DUF2252 domain-containing protein</fullName>
    </submittedName>
</protein>
<evidence type="ECO:0000313" key="2">
    <source>
        <dbReference type="EMBL" id="WOE65383.1"/>
    </source>
</evidence>
<dbReference type="Proteomes" id="UP001302667">
    <property type="component" value="Chromosome"/>
</dbReference>
<proteinExistence type="predicted"/>
<dbReference type="InterPro" id="IPR018721">
    <property type="entry name" value="DUF2252"/>
</dbReference>
<dbReference type="PANTHER" id="PTHR39441:SF1">
    <property type="entry name" value="DUF2252 DOMAIN-CONTAINING PROTEIN"/>
    <property type="match status" value="1"/>
</dbReference>
<gene>
    <name evidence="2" type="ORF">RY972_15150</name>
</gene>
<sequence length="337" mass="37867">MNKRKIENKGKKTPASSNKITVLSPDQRRAQGKVLRDKVPRSTHAGWTSPADRRDPIDILIESNRGRVPELIPIRFGRMLESPFAFFRGSAAIMAADLVHTPVSGVFVQACGDAHLMNFGGVATPERQINFDINDFDETLPAPWEWDLKRLAASIVIAARHLELSESAAAKATRASVRAYRERMMDYSSMRALDIWYDRVTLDDVLAEAPNEEVRTRIMKRIQKAQESSSSEVIFLKLAEFDGEQPRIKDNPPLIFHVVQETGEGFDHQAALATYRDSLPEHIRRLFDRFQLCDVAAKVVGVGSVGTRCLVSLFMAADNDPLFLALSQLRVERLILK</sequence>
<feature type="compositionally biased region" description="Basic and acidic residues" evidence="1">
    <location>
        <begin position="26"/>
        <end position="40"/>
    </location>
</feature>
<feature type="compositionally biased region" description="Basic and acidic residues" evidence="1">
    <location>
        <begin position="1"/>
        <end position="10"/>
    </location>
</feature>
<evidence type="ECO:0000313" key="3">
    <source>
        <dbReference type="Proteomes" id="UP001302667"/>
    </source>
</evidence>
<feature type="region of interest" description="Disordered" evidence="1">
    <location>
        <begin position="1"/>
        <end position="50"/>
    </location>
</feature>
<accession>A0ABZ0F6Y2</accession>
<name>A0ABZ0F6Y2_9GAMM</name>
<evidence type="ECO:0000256" key="1">
    <source>
        <dbReference type="SAM" id="MobiDB-lite"/>
    </source>
</evidence>
<organism evidence="2 3">
    <name type="scientific">Aeromonas allosaccharophila</name>
    <dbReference type="NCBI Taxonomy" id="656"/>
    <lineage>
        <taxon>Bacteria</taxon>
        <taxon>Pseudomonadati</taxon>
        <taxon>Pseudomonadota</taxon>
        <taxon>Gammaproteobacteria</taxon>
        <taxon>Aeromonadales</taxon>
        <taxon>Aeromonadaceae</taxon>
        <taxon>Aeromonas</taxon>
    </lineage>
</organism>
<dbReference type="PANTHER" id="PTHR39441">
    <property type="entry name" value="DUF2252 DOMAIN-CONTAINING PROTEIN"/>
    <property type="match status" value="1"/>
</dbReference>
<keyword evidence="3" id="KW-1185">Reference proteome</keyword>
<dbReference type="EMBL" id="CP136584">
    <property type="protein sequence ID" value="WOE65383.1"/>
    <property type="molecule type" value="Genomic_DNA"/>
</dbReference>
<dbReference type="RefSeq" id="WP_317102441.1">
    <property type="nucleotide sequence ID" value="NZ_CP136584.1"/>
</dbReference>